<name>A0ABP0JN12_9DINO</name>
<feature type="transmembrane region" description="Helical" evidence="1">
    <location>
        <begin position="168"/>
        <end position="184"/>
    </location>
</feature>
<comment type="caution">
    <text evidence="2">The sequence shown here is derived from an EMBL/GenBank/DDBJ whole genome shotgun (WGS) entry which is preliminary data.</text>
</comment>
<dbReference type="InterPro" id="IPR011992">
    <property type="entry name" value="EF-hand-dom_pair"/>
</dbReference>
<dbReference type="SUPFAM" id="SSF47473">
    <property type="entry name" value="EF-hand"/>
    <property type="match status" value="1"/>
</dbReference>
<keyword evidence="3" id="KW-1185">Reference proteome</keyword>
<reference evidence="2 3" key="1">
    <citation type="submission" date="2024-02" db="EMBL/GenBank/DDBJ databases">
        <authorList>
            <person name="Chen Y."/>
            <person name="Shah S."/>
            <person name="Dougan E. K."/>
            <person name="Thang M."/>
            <person name="Chan C."/>
        </authorList>
    </citation>
    <scope>NUCLEOTIDE SEQUENCE [LARGE SCALE GENOMIC DNA]</scope>
</reference>
<organism evidence="2 3">
    <name type="scientific">Durusdinium trenchii</name>
    <dbReference type="NCBI Taxonomy" id="1381693"/>
    <lineage>
        <taxon>Eukaryota</taxon>
        <taxon>Sar</taxon>
        <taxon>Alveolata</taxon>
        <taxon>Dinophyceae</taxon>
        <taxon>Suessiales</taxon>
        <taxon>Symbiodiniaceae</taxon>
        <taxon>Durusdinium</taxon>
    </lineage>
</organism>
<dbReference type="Gene3D" id="1.10.238.10">
    <property type="entry name" value="EF-hand"/>
    <property type="match status" value="1"/>
</dbReference>
<keyword evidence="1" id="KW-0812">Transmembrane</keyword>
<evidence type="ECO:0000313" key="3">
    <source>
        <dbReference type="Proteomes" id="UP001642484"/>
    </source>
</evidence>
<sequence length="895" mass="100826">MWRARAKCLRSQGHAVASSGSSNADFASSLLDRLGGGRESAISAVQQAQAVVKEAGEANCHPVTNRIAKIARVNEKVHHRDLFRFIRLPLDTVWVECPVCDAGSDPAFQAVYEQPLPMYDPHEMLDYLYSTGRIWVSDDEIQRYWHHWTTVADADWARRHPGSNGEHFLFFIVSSAIAVGVYGVDTMRPILKRAAWSLKLALQGRRPQANIASSEGFELTRREKLSAGSTMSTKFAVTEFKGDWAWHKFFFEIEPYWKRGDICYRCHAARISRFGHLFTDFAMDWSQLARSTHDFLTNCIPAQQNHLVNIPGFHVDMLRHCSMHVCNLGLFHVLNAEGLTILAEHRASRRGCTFRESLDHLYAEFRQFCTRNKIKCSQRRFKLHSVSAKGLPEYIVLITKAFNARVILGYVADALSKARDELMRQRPMESHNTFVNRKQLWSIGLATVCTFAEWQRLTELFPIMYLTSSQSQQLHDLALQGCHFWLVGPGDALRDFFVASLAGRRCVVPDGVWREAPVAELFASGLDGQRQRRERTLGKAYRHFSSAGVSPEAAFQLLDADGDGEVTAHDVAEAEAARRLELPKDRLRLFETLDTAKRGSISAEEWMAAFEITRPPPVVKHMGEPLPPPEGLPLDVLRRMVIELVNHSSFSPLWTSEGMLCRKHVSIWAPEQLVSGLMRVTALKVSLGHYANRGFSDARGGDALGVGRRSILQVRDRRAFRGLSSDEYLQAVADHYCPLPTRWRQVWHQTRGTALYLWRPCPPSDAFVALGMVATLSSEPPPLSAARCVCKSFCRPSTEVPLQLWDDSGSGGKPASFWLVNSAQVLWASVGHNPPHETFWELAAESITFDYLGRPSLHVVHDLQPPGTPRNTEVEVETSSWSLTNLFSSTNRRKS</sequence>
<evidence type="ECO:0000313" key="2">
    <source>
        <dbReference type="EMBL" id="CAK9015824.1"/>
    </source>
</evidence>
<evidence type="ECO:0008006" key="4">
    <source>
        <dbReference type="Google" id="ProtNLM"/>
    </source>
</evidence>
<proteinExistence type="predicted"/>
<dbReference type="EMBL" id="CAXAMN010005903">
    <property type="protein sequence ID" value="CAK9015824.1"/>
    <property type="molecule type" value="Genomic_DNA"/>
</dbReference>
<dbReference type="Proteomes" id="UP001642484">
    <property type="component" value="Unassembled WGS sequence"/>
</dbReference>
<evidence type="ECO:0000256" key="1">
    <source>
        <dbReference type="SAM" id="Phobius"/>
    </source>
</evidence>
<keyword evidence="1" id="KW-0472">Membrane</keyword>
<protein>
    <recommendedName>
        <fullName evidence="4">Calmodulin</fullName>
    </recommendedName>
</protein>
<accession>A0ABP0JN12</accession>
<keyword evidence="1" id="KW-1133">Transmembrane helix</keyword>
<gene>
    <name evidence="2" type="ORF">CCMP2556_LOCUS12237</name>
</gene>